<evidence type="ECO:0008006" key="8">
    <source>
        <dbReference type="Google" id="ProtNLM"/>
    </source>
</evidence>
<comment type="subcellular location">
    <subcellularLocation>
        <location evidence="1">Nucleus</location>
    </subcellularLocation>
</comment>
<evidence type="ECO:0000256" key="2">
    <source>
        <dbReference type="ARBA" id="ARBA00022490"/>
    </source>
</evidence>
<dbReference type="Pfam" id="PF00227">
    <property type="entry name" value="Proteasome"/>
    <property type="match status" value="1"/>
</dbReference>
<evidence type="ECO:0000256" key="1">
    <source>
        <dbReference type="ARBA" id="ARBA00004123"/>
    </source>
</evidence>
<sequence>MLFFFLLVVSAASTAAAAELFESVAIGIRGPGFVVLAADASFRRGLVSMSDGLDKIFEMDDRRLLCAIGDLAECEDFGELMRQTLHLHELRGFRPRGAHAAHFLRRELVGMRRGANRKLPGLKLMLATDDSLYWLDETGAQADLDFAAHGLGASLVLGHLDREYREDLSKEDALALLAQCFELLHERYASSTAAGFLVKLVSSSSSSTSSSSAKEKEKKKKENNNNNGPACERWRWTFLDEDNNGLVPLPPPLKETMDLTTYVR</sequence>
<evidence type="ECO:0000313" key="7">
    <source>
        <dbReference type="Proteomes" id="UP001230188"/>
    </source>
</evidence>
<dbReference type="InterPro" id="IPR023333">
    <property type="entry name" value="Proteasome_suB-type"/>
</dbReference>
<feature type="signal peptide" evidence="5">
    <location>
        <begin position="1"/>
        <end position="17"/>
    </location>
</feature>
<keyword evidence="5" id="KW-0732">Signal</keyword>
<keyword evidence="3" id="KW-0647">Proteasome</keyword>
<keyword evidence="2" id="KW-0963">Cytoplasm</keyword>
<dbReference type="Gene3D" id="3.60.20.10">
    <property type="entry name" value="Glutamine Phosphoribosylpyrophosphate, subunit 1, domain 1"/>
    <property type="match status" value="1"/>
</dbReference>
<dbReference type="EMBL" id="JAQMWT010000533">
    <property type="protein sequence ID" value="KAJ8599934.1"/>
    <property type="molecule type" value="Genomic_DNA"/>
</dbReference>
<feature type="chain" id="PRO_5042295777" description="Proteasome subunit beta" evidence="5">
    <location>
        <begin position="18"/>
        <end position="264"/>
    </location>
</feature>
<dbReference type="PANTHER" id="PTHR32194">
    <property type="entry name" value="METALLOPROTEASE TLDD"/>
    <property type="match status" value="1"/>
</dbReference>
<comment type="caution">
    <text evidence="6">The sequence shown here is derived from an EMBL/GenBank/DDBJ whole genome shotgun (WGS) entry which is preliminary data.</text>
</comment>
<dbReference type="GO" id="GO:0005634">
    <property type="term" value="C:nucleus"/>
    <property type="evidence" value="ECO:0007669"/>
    <property type="project" value="UniProtKB-SubCell"/>
</dbReference>
<dbReference type="InterPro" id="IPR001353">
    <property type="entry name" value="Proteasome_sua/b"/>
</dbReference>
<dbReference type="Proteomes" id="UP001230188">
    <property type="component" value="Unassembled WGS sequence"/>
</dbReference>
<dbReference type="SUPFAM" id="SSF56235">
    <property type="entry name" value="N-terminal nucleophile aminohydrolases (Ntn hydrolases)"/>
    <property type="match status" value="1"/>
</dbReference>
<name>A0AAD7U8Q9_9STRA</name>
<dbReference type="InterPro" id="IPR029055">
    <property type="entry name" value="Ntn_hydrolases_N"/>
</dbReference>
<dbReference type="PANTHER" id="PTHR32194:SF2">
    <property type="entry name" value="PROTEASOME SUBUNIT BETA TYPE-1"/>
    <property type="match status" value="1"/>
</dbReference>
<protein>
    <recommendedName>
        <fullName evidence="8">Proteasome subunit beta</fullName>
    </recommendedName>
</protein>
<feature type="region of interest" description="Disordered" evidence="4">
    <location>
        <begin position="204"/>
        <end position="229"/>
    </location>
</feature>
<dbReference type="GO" id="GO:0005737">
    <property type="term" value="C:cytoplasm"/>
    <property type="evidence" value="ECO:0007669"/>
    <property type="project" value="TreeGrafter"/>
</dbReference>
<feature type="compositionally biased region" description="Basic and acidic residues" evidence="4">
    <location>
        <begin position="213"/>
        <end position="223"/>
    </location>
</feature>
<evidence type="ECO:0000256" key="4">
    <source>
        <dbReference type="SAM" id="MobiDB-lite"/>
    </source>
</evidence>
<reference evidence="6" key="1">
    <citation type="submission" date="2023-01" db="EMBL/GenBank/DDBJ databases">
        <title>Metagenome sequencing of chrysophaentin producing Chrysophaeum taylorii.</title>
        <authorList>
            <person name="Davison J."/>
            <person name="Bewley C."/>
        </authorList>
    </citation>
    <scope>NUCLEOTIDE SEQUENCE</scope>
    <source>
        <strain evidence="6">NIES-1699</strain>
    </source>
</reference>
<organism evidence="6 7">
    <name type="scientific">Chrysophaeum taylorii</name>
    <dbReference type="NCBI Taxonomy" id="2483200"/>
    <lineage>
        <taxon>Eukaryota</taxon>
        <taxon>Sar</taxon>
        <taxon>Stramenopiles</taxon>
        <taxon>Ochrophyta</taxon>
        <taxon>Pelagophyceae</taxon>
        <taxon>Pelagomonadales</taxon>
        <taxon>Pelagomonadaceae</taxon>
        <taxon>Chrysophaeum</taxon>
    </lineage>
</organism>
<dbReference type="AlphaFoldDB" id="A0AAD7U8Q9"/>
<dbReference type="GO" id="GO:0005839">
    <property type="term" value="C:proteasome core complex"/>
    <property type="evidence" value="ECO:0007669"/>
    <property type="project" value="InterPro"/>
</dbReference>
<dbReference type="GO" id="GO:0051603">
    <property type="term" value="P:proteolysis involved in protein catabolic process"/>
    <property type="evidence" value="ECO:0007669"/>
    <property type="project" value="InterPro"/>
</dbReference>
<gene>
    <name evidence="6" type="ORF">CTAYLR_002794</name>
</gene>
<keyword evidence="7" id="KW-1185">Reference proteome</keyword>
<evidence type="ECO:0000313" key="6">
    <source>
        <dbReference type="EMBL" id="KAJ8599934.1"/>
    </source>
</evidence>
<evidence type="ECO:0000256" key="3">
    <source>
        <dbReference type="ARBA" id="ARBA00022942"/>
    </source>
</evidence>
<proteinExistence type="predicted"/>
<accession>A0AAD7U8Q9</accession>
<evidence type="ECO:0000256" key="5">
    <source>
        <dbReference type="SAM" id="SignalP"/>
    </source>
</evidence>